<sequence length="54" mass="6056">MTATAAESIERFIWGLQFIASKAPVGQVLWEWGTTVVPLSFGYRDRPADDASRR</sequence>
<dbReference type="EMBL" id="AP035881">
    <property type="protein sequence ID" value="BFP48759.1"/>
    <property type="molecule type" value="Genomic_DNA"/>
</dbReference>
<organism evidence="1">
    <name type="scientific">Kitasatospora sp. CMC57</name>
    <dbReference type="NCBI Taxonomy" id="3231513"/>
    <lineage>
        <taxon>Bacteria</taxon>
        <taxon>Bacillati</taxon>
        <taxon>Actinomycetota</taxon>
        <taxon>Actinomycetes</taxon>
        <taxon>Kitasatosporales</taxon>
        <taxon>Streptomycetaceae</taxon>
        <taxon>Kitasatospora</taxon>
    </lineage>
</organism>
<name>A0AB33K5M2_9ACTN</name>
<protein>
    <submittedName>
        <fullName evidence="1">Uncharacterized protein</fullName>
    </submittedName>
</protein>
<proteinExistence type="predicted"/>
<accession>A0AB33K5M2</accession>
<evidence type="ECO:0000313" key="1">
    <source>
        <dbReference type="EMBL" id="BFP48759.1"/>
    </source>
</evidence>
<gene>
    <name evidence="1" type="ORF">KCMC57_51270</name>
</gene>
<dbReference type="AlphaFoldDB" id="A0AB33K5M2"/>
<reference evidence="1" key="1">
    <citation type="submission" date="2024-07" db="EMBL/GenBank/DDBJ databases">
        <title>Complete genome sequences of cellulolytic bacteria, Kitasatospora sp. CMC57 and Streptomyces sp. CMC78, isolated from Japanese agricultural soil.</title>
        <authorList>
            <person name="Hashimoto T."/>
            <person name="Ito M."/>
            <person name="Iwamoto M."/>
            <person name="Fukahori D."/>
            <person name="Shoda T."/>
            <person name="Sakoda M."/>
            <person name="Morohoshi T."/>
            <person name="Mitsuboshi M."/>
            <person name="Nishizawa T."/>
        </authorList>
    </citation>
    <scope>NUCLEOTIDE SEQUENCE</scope>
    <source>
        <strain evidence="1">CMC57</strain>
    </source>
</reference>